<keyword evidence="2" id="KW-0723">Serine/threonine-protein kinase</keyword>
<sequence length="85" mass="9612">MYDGIEYFLCSDNNIMPIRYSYKDINKITEQFKIKLGNGGYGSVFKGKLRSGRLVAVKLLDKAKSNGQDFVNEVATIGRIHHINV</sequence>
<dbReference type="PROSITE" id="PS00107">
    <property type="entry name" value="PROTEIN_KINASE_ATP"/>
    <property type="match status" value="1"/>
</dbReference>
<dbReference type="Proteomes" id="UP000265520">
    <property type="component" value="Unassembled WGS sequence"/>
</dbReference>
<keyword evidence="10" id="KW-0418">Kinase</keyword>
<evidence type="ECO:0000256" key="3">
    <source>
        <dbReference type="ARBA" id="ARBA00022692"/>
    </source>
</evidence>
<dbReference type="InterPro" id="IPR000719">
    <property type="entry name" value="Prot_kinase_dom"/>
</dbReference>
<evidence type="ECO:0000259" key="9">
    <source>
        <dbReference type="PROSITE" id="PS50011"/>
    </source>
</evidence>
<dbReference type="Gene3D" id="3.30.200.20">
    <property type="entry name" value="Phosphorylase Kinase, domain 1"/>
    <property type="match status" value="1"/>
</dbReference>
<evidence type="ECO:0000313" key="11">
    <source>
        <dbReference type="Proteomes" id="UP000265520"/>
    </source>
</evidence>
<keyword evidence="11" id="KW-1185">Reference proteome</keyword>
<dbReference type="InterPro" id="IPR011009">
    <property type="entry name" value="Kinase-like_dom_sf"/>
</dbReference>
<comment type="subcellular location">
    <subcellularLocation>
        <location evidence="1">Membrane</location>
        <topology evidence="1">Single-pass type I membrane protein</topology>
    </subcellularLocation>
</comment>
<evidence type="ECO:0000256" key="1">
    <source>
        <dbReference type="ARBA" id="ARBA00004479"/>
    </source>
</evidence>
<protein>
    <submittedName>
        <fullName evidence="10">Kinase-like protein</fullName>
    </submittedName>
</protein>
<evidence type="ECO:0000256" key="4">
    <source>
        <dbReference type="ARBA" id="ARBA00022729"/>
    </source>
</evidence>
<dbReference type="GO" id="GO:0005524">
    <property type="term" value="F:ATP binding"/>
    <property type="evidence" value="ECO:0007669"/>
    <property type="project" value="UniProtKB-UniRule"/>
</dbReference>
<dbReference type="GO" id="GO:0004674">
    <property type="term" value="F:protein serine/threonine kinase activity"/>
    <property type="evidence" value="ECO:0007669"/>
    <property type="project" value="UniProtKB-KW"/>
</dbReference>
<keyword evidence="5" id="KW-1133">Transmembrane helix</keyword>
<accession>A0A392R1U6</accession>
<evidence type="ECO:0000256" key="5">
    <source>
        <dbReference type="ARBA" id="ARBA00022989"/>
    </source>
</evidence>
<dbReference type="InterPro" id="IPR001245">
    <property type="entry name" value="Ser-Thr/Tyr_kinase_cat_dom"/>
</dbReference>
<feature type="non-terminal residue" evidence="10">
    <location>
        <position position="85"/>
    </location>
</feature>
<dbReference type="EMBL" id="LXQA010180441">
    <property type="protein sequence ID" value="MCI30553.1"/>
    <property type="molecule type" value="Genomic_DNA"/>
</dbReference>
<keyword evidence="6" id="KW-0472">Membrane</keyword>
<dbReference type="InterPro" id="IPR017441">
    <property type="entry name" value="Protein_kinase_ATP_BS"/>
</dbReference>
<evidence type="ECO:0000313" key="10">
    <source>
        <dbReference type="EMBL" id="MCI30553.1"/>
    </source>
</evidence>
<feature type="binding site" evidence="8">
    <location>
        <position position="58"/>
    </location>
    <ligand>
        <name>ATP</name>
        <dbReference type="ChEBI" id="CHEBI:30616"/>
    </ligand>
</feature>
<evidence type="ECO:0000256" key="6">
    <source>
        <dbReference type="ARBA" id="ARBA00023136"/>
    </source>
</evidence>
<keyword evidence="4" id="KW-0732">Signal</keyword>
<dbReference type="AlphaFoldDB" id="A0A392R1U6"/>
<dbReference type="SUPFAM" id="SSF56112">
    <property type="entry name" value="Protein kinase-like (PK-like)"/>
    <property type="match status" value="1"/>
</dbReference>
<keyword evidence="8" id="KW-0547">Nucleotide-binding</keyword>
<reference evidence="10 11" key="1">
    <citation type="journal article" date="2018" name="Front. Plant Sci.">
        <title>Red Clover (Trifolium pratense) and Zigzag Clover (T. medium) - A Picture of Genomic Similarities and Differences.</title>
        <authorList>
            <person name="Dluhosova J."/>
            <person name="Istvanek J."/>
            <person name="Nedelnik J."/>
            <person name="Repkova J."/>
        </authorList>
    </citation>
    <scope>NUCLEOTIDE SEQUENCE [LARGE SCALE GENOMIC DNA]</scope>
    <source>
        <strain evidence="11">cv. 10/8</strain>
        <tissue evidence="10">Leaf</tissue>
    </source>
</reference>
<feature type="domain" description="Protein kinase" evidence="9">
    <location>
        <begin position="30"/>
        <end position="85"/>
    </location>
</feature>
<proteinExistence type="predicted"/>
<comment type="caution">
    <text evidence="10">The sequence shown here is derived from an EMBL/GenBank/DDBJ whole genome shotgun (WGS) entry which is preliminary data.</text>
</comment>
<name>A0A392R1U6_9FABA</name>
<dbReference type="PANTHER" id="PTHR27009">
    <property type="entry name" value="RUST RESISTANCE KINASE LR10-RELATED"/>
    <property type="match status" value="1"/>
</dbReference>
<evidence type="ECO:0000256" key="7">
    <source>
        <dbReference type="ARBA" id="ARBA00023180"/>
    </source>
</evidence>
<organism evidence="10 11">
    <name type="scientific">Trifolium medium</name>
    <dbReference type="NCBI Taxonomy" id="97028"/>
    <lineage>
        <taxon>Eukaryota</taxon>
        <taxon>Viridiplantae</taxon>
        <taxon>Streptophyta</taxon>
        <taxon>Embryophyta</taxon>
        <taxon>Tracheophyta</taxon>
        <taxon>Spermatophyta</taxon>
        <taxon>Magnoliopsida</taxon>
        <taxon>eudicotyledons</taxon>
        <taxon>Gunneridae</taxon>
        <taxon>Pentapetalae</taxon>
        <taxon>rosids</taxon>
        <taxon>fabids</taxon>
        <taxon>Fabales</taxon>
        <taxon>Fabaceae</taxon>
        <taxon>Papilionoideae</taxon>
        <taxon>50 kb inversion clade</taxon>
        <taxon>NPAAA clade</taxon>
        <taxon>Hologalegina</taxon>
        <taxon>IRL clade</taxon>
        <taxon>Trifolieae</taxon>
        <taxon>Trifolium</taxon>
    </lineage>
</organism>
<dbReference type="PROSITE" id="PS50011">
    <property type="entry name" value="PROTEIN_KINASE_DOM"/>
    <property type="match status" value="1"/>
</dbReference>
<keyword evidence="3" id="KW-0812">Transmembrane</keyword>
<dbReference type="Pfam" id="PF07714">
    <property type="entry name" value="PK_Tyr_Ser-Thr"/>
    <property type="match status" value="1"/>
</dbReference>
<keyword evidence="10" id="KW-0808">Transferase</keyword>
<dbReference type="InterPro" id="IPR045874">
    <property type="entry name" value="LRK10/LRL21-25-like"/>
</dbReference>
<dbReference type="GO" id="GO:0016020">
    <property type="term" value="C:membrane"/>
    <property type="evidence" value="ECO:0007669"/>
    <property type="project" value="UniProtKB-SubCell"/>
</dbReference>
<evidence type="ECO:0000256" key="2">
    <source>
        <dbReference type="ARBA" id="ARBA00022527"/>
    </source>
</evidence>
<evidence type="ECO:0000256" key="8">
    <source>
        <dbReference type="PROSITE-ProRule" id="PRU10141"/>
    </source>
</evidence>
<keyword evidence="8" id="KW-0067">ATP-binding</keyword>
<keyword evidence="7" id="KW-0325">Glycoprotein</keyword>